<proteinExistence type="predicted"/>
<evidence type="ECO:0000313" key="1">
    <source>
        <dbReference type="EMBL" id="PFG50274.1"/>
    </source>
</evidence>
<accession>A0A2A9FFX3</accession>
<reference evidence="1 2" key="1">
    <citation type="submission" date="2017-10" db="EMBL/GenBank/DDBJ databases">
        <title>Sequencing the genomes of 1000 actinobacteria strains.</title>
        <authorList>
            <person name="Klenk H.-P."/>
        </authorList>
    </citation>
    <scope>NUCLEOTIDE SEQUENCE [LARGE SCALE GENOMIC DNA]</scope>
    <source>
        <strain evidence="1 2">DSM 46092</strain>
    </source>
</reference>
<evidence type="ECO:0000313" key="2">
    <source>
        <dbReference type="Proteomes" id="UP000243542"/>
    </source>
</evidence>
<comment type="caution">
    <text evidence="1">The sequence shown here is derived from an EMBL/GenBank/DDBJ whole genome shotgun (WGS) entry which is preliminary data.</text>
</comment>
<dbReference type="Proteomes" id="UP000243542">
    <property type="component" value="Unassembled WGS sequence"/>
</dbReference>
<dbReference type="AlphaFoldDB" id="A0A2A9FFX3"/>
<evidence type="ECO:0008006" key="3">
    <source>
        <dbReference type="Google" id="ProtNLM"/>
    </source>
</evidence>
<keyword evidence="2" id="KW-1185">Reference proteome</keyword>
<sequence length="93" mass="10770">MTDRTDAAGHRCTIVLNGGSITIQRISAPRKEIIIPLRDIVQVCTRAPHAWFKGEFEVHIRESEPMSIRFTRRQAREFYDLYATLKAQLSRID</sequence>
<gene>
    <name evidence="1" type="ORF">ATK36_5489</name>
</gene>
<protein>
    <recommendedName>
        <fullName evidence="3">PH (Pleckstrin Homology) domain-containing protein</fullName>
    </recommendedName>
</protein>
<name>A0A2A9FFX3_9PSEU</name>
<dbReference type="EMBL" id="PDJK01000002">
    <property type="protein sequence ID" value="PFG50274.1"/>
    <property type="molecule type" value="Genomic_DNA"/>
</dbReference>
<organism evidence="1 2">
    <name type="scientific">Amycolatopsis sulphurea</name>
    <dbReference type="NCBI Taxonomy" id="76022"/>
    <lineage>
        <taxon>Bacteria</taxon>
        <taxon>Bacillati</taxon>
        <taxon>Actinomycetota</taxon>
        <taxon>Actinomycetes</taxon>
        <taxon>Pseudonocardiales</taxon>
        <taxon>Pseudonocardiaceae</taxon>
        <taxon>Amycolatopsis</taxon>
    </lineage>
</organism>